<name>A0A923MCD8_9BURK</name>
<dbReference type="AlphaFoldDB" id="A0A923MCD8"/>
<dbReference type="InterPro" id="IPR012347">
    <property type="entry name" value="Ferritin-like"/>
</dbReference>
<comment type="caution">
    <text evidence="4">The sequence shown here is derived from an EMBL/GenBank/DDBJ whole genome shotgun (WGS) entry which is preliminary data.</text>
</comment>
<dbReference type="Gene3D" id="1.20.1260.10">
    <property type="match status" value="1"/>
</dbReference>
<dbReference type="RefSeq" id="WP_187083324.1">
    <property type="nucleotide sequence ID" value="NZ_JACORU010000008.1"/>
</dbReference>
<keyword evidence="2" id="KW-0732">Signal</keyword>
<feature type="compositionally biased region" description="Polar residues" evidence="1">
    <location>
        <begin position="197"/>
        <end position="207"/>
    </location>
</feature>
<dbReference type="Pfam" id="PF13628">
    <property type="entry name" value="DUF4142"/>
    <property type="match status" value="1"/>
</dbReference>
<sequence length="207" mass="22671">MRGRSAKAAAVVAAALIVAGAAQAQVPAPMFVAGRAESVRSLTSEQKQERQFLRDTAGHLRLMHAASKLALEKSANGRVRELAAAMLNQANVMQPEVQYLLHARGMAMPMWTNEQSRVLKALKQSAGTKFDRIYLDEVALRAGQQDAVRFERIATVTRDPQLQGWIGRHLPTLRYHVMLAGRQPTSVMGASPGMVTRPQQQARPPSI</sequence>
<keyword evidence="5" id="KW-1185">Reference proteome</keyword>
<proteinExistence type="predicted"/>
<evidence type="ECO:0000259" key="3">
    <source>
        <dbReference type="Pfam" id="PF13628"/>
    </source>
</evidence>
<dbReference type="EMBL" id="JACORU010000008">
    <property type="protein sequence ID" value="MBC5766828.1"/>
    <property type="molecule type" value="Genomic_DNA"/>
</dbReference>
<feature type="chain" id="PRO_5037916165" evidence="2">
    <location>
        <begin position="25"/>
        <end position="207"/>
    </location>
</feature>
<feature type="domain" description="DUF4142" evidence="3">
    <location>
        <begin position="49"/>
        <end position="178"/>
    </location>
</feature>
<organism evidence="4 5">
    <name type="scientific">Ramlibacter albus</name>
    <dbReference type="NCBI Taxonomy" id="2079448"/>
    <lineage>
        <taxon>Bacteria</taxon>
        <taxon>Pseudomonadati</taxon>
        <taxon>Pseudomonadota</taxon>
        <taxon>Betaproteobacteria</taxon>
        <taxon>Burkholderiales</taxon>
        <taxon>Comamonadaceae</taxon>
        <taxon>Ramlibacter</taxon>
    </lineage>
</organism>
<dbReference type="PANTHER" id="PTHR38593">
    <property type="entry name" value="BLR2558 PROTEIN"/>
    <property type="match status" value="1"/>
</dbReference>
<feature type="signal peptide" evidence="2">
    <location>
        <begin position="1"/>
        <end position="24"/>
    </location>
</feature>
<feature type="region of interest" description="Disordered" evidence="1">
    <location>
        <begin position="188"/>
        <end position="207"/>
    </location>
</feature>
<dbReference type="Proteomes" id="UP000596827">
    <property type="component" value="Unassembled WGS sequence"/>
</dbReference>
<evidence type="ECO:0000313" key="4">
    <source>
        <dbReference type="EMBL" id="MBC5766828.1"/>
    </source>
</evidence>
<dbReference type="InterPro" id="IPR025419">
    <property type="entry name" value="DUF4142"/>
</dbReference>
<evidence type="ECO:0000256" key="2">
    <source>
        <dbReference type="SAM" id="SignalP"/>
    </source>
</evidence>
<evidence type="ECO:0000313" key="5">
    <source>
        <dbReference type="Proteomes" id="UP000596827"/>
    </source>
</evidence>
<evidence type="ECO:0000256" key="1">
    <source>
        <dbReference type="SAM" id="MobiDB-lite"/>
    </source>
</evidence>
<dbReference type="PANTHER" id="PTHR38593:SF1">
    <property type="entry name" value="BLR2558 PROTEIN"/>
    <property type="match status" value="1"/>
</dbReference>
<accession>A0A923MCD8</accession>
<reference evidence="4" key="1">
    <citation type="submission" date="2020-08" db="EMBL/GenBank/DDBJ databases">
        <title>Ramlibacter sp. GTP1 16S ribosomal RNA gene genome sequencing and assembly.</title>
        <authorList>
            <person name="Kang M."/>
        </authorList>
    </citation>
    <scope>NUCLEOTIDE SEQUENCE</scope>
    <source>
        <strain evidence="4">GTP1</strain>
    </source>
</reference>
<protein>
    <submittedName>
        <fullName evidence="4">DUF4142 domain-containing protein</fullName>
    </submittedName>
</protein>
<gene>
    <name evidence="4" type="ORF">H8R02_20350</name>
</gene>